<comment type="caution">
    <text evidence="8">The sequence shown here is derived from an EMBL/GenBank/DDBJ whole genome shotgun (WGS) entry which is preliminary data.</text>
</comment>
<comment type="cofactor">
    <cofactor evidence="1">
        <name>heme</name>
        <dbReference type="ChEBI" id="CHEBI:30413"/>
    </cofactor>
</comment>
<comment type="similarity">
    <text evidence="2">Belongs to the cytochrome P450 family.</text>
</comment>
<organism evidence="8 9">
    <name type="scientific">Cudoniella acicularis</name>
    <dbReference type="NCBI Taxonomy" id="354080"/>
    <lineage>
        <taxon>Eukaryota</taxon>
        <taxon>Fungi</taxon>
        <taxon>Dikarya</taxon>
        <taxon>Ascomycota</taxon>
        <taxon>Pezizomycotina</taxon>
        <taxon>Leotiomycetes</taxon>
        <taxon>Helotiales</taxon>
        <taxon>Tricladiaceae</taxon>
        <taxon>Cudoniella</taxon>
    </lineage>
</organism>
<proteinExistence type="inferred from homology"/>
<name>A0A8H4R7L9_9HELO</name>
<evidence type="ECO:0000256" key="1">
    <source>
        <dbReference type="ARBA" id="ARBA00001971"/>
    </source>
</evidence>
<keyword evidence="3" id="KW-0349">Heme</keyword>
<dbReference type="Proteomes" id="UP000566819">
    <property type="component" value="Unassembled WGS sequence"/>
</dbReference>
<dbReference type="InterPro" id="IPR001128">
    <property type="entry name" value="Cyt_P450"/>
</dbReference>
<dbReference type="Gene3D" id="1.10.630.10">
    <property type="entry name" value="Cytochrome P450"/>
    <property type="match status" value="2"/>
</dbReference>
<dbReference type="GO" id="GO:0016705">
    <property type="term" value="F:oxidoreductase activity, acting on paired donors, with incorporation or reduction of molecular oxygen"/>
    <property type="evidence" value="ECO:0007669"/>
    <property type="project" value="InterPro"/>
</dbReference>
<keyword evidence="9" id="KW-1185">Reference proteome</keyword>
<dbReference type="Pfam" id="PF00067">
    <property type="entry name" value="p450"/>
    <property type="match status" value="1"/>
</dbReference>
<dbReference type="OrthoDB" id="1470350at2759"/>
<sequence>MVSTQAKVQEAYCGDELLANYSAIQRGSGEAYDCAQCFAQIILLLTLIAHGVYNLCLHPLSNFPGPRRWAISRLPYTRALWQGRLHIKIKEIHDRYGPVVRIAPDELSFIQGKEWYNFATFDIAGRLTLSEDFGCLQEMAYHPWILMVLTHFKASALVMCLRIYSPLDTVLIYFAPGRLLELKERFLSLVRQKIHKRLAQDPSTEKNDFVSAAMMNPKSGGMDKKELEANCILMILAGSETMATALLSATNFLCKNSQVLRKLTDEIRQLGTEEEIRLSKLNHLPYLTAVIRETHRLCPPLSNGPSRVVGPHDA</sequence>
<dbReference type="InterPro" id="IPR036396">
    <property type="entry name" value="Cyt_P450_sf"/>
</dbReference>
<evidence type="ECO:0000256" key="7">
    <source>
        <dbReference type="ARBA" id="ARBA00023033"/>
    </source>
</evidence>
<evidence type="ECO:0000256" key="3">
    <source>
        <dbReference type="ARBA" id="ARBA00022617"/>
    </source>
</evidence>
<keyword evidence="7" id="KW-0503">Monooxygenase</keyword>
<dbReference type="EMBL" id="JAAMPI010001520">
    <property type="protein sequence ID" value="KAF4624905.1"/>
    <property type="molecule type" value="Genomic_DNA"/>
</dbReference>
<dbReference type="SUPFAM" id="SSF48264">
    <property type="entry name" value="Cytochrome P450"/>
    <property type="match status" value="1"/>
</dbReference>
<dbReference type="PANTHER" id="PTHR24305:SF29">
    <property type="entry name" value="BENZOATE-PARA-HYDROXYLASE"/>
    <property type="match status" value="1"/>
</dbReference>
<evidence type="ECO:0000313" key="8">
    <source>
        <dbReference type="EMBL" id="KAF4624905.1"/>
    </source>
</evidence>
<dbReference type="PANTHER" id="PTHR24305">
    <property type="entry name" value="CYTOCHROME P450"/>
    <property type="match status" value="1"/>
</dbReference>
<dbReference type="AlphaFoldDB" id="A0A8H4R7L9"/>
<evidence type="ECO:0000256" key="5">
    <source>
        <dbReference type="ARBA" id="ARBA00023002"/>
    </source>
</evidence>
<dbReference type="GO" id="GO:0004497">
    <property type="term" value="F:monooxygenase activity"/>
    <property type="evidence" value="ECO:0007669"/>
    <property type="project" value="InterPro"/>
</dbReference>
<dbReference type="InterPro" id="IPR050121">
    <property type="entry name" value="Cytochrome_P450_monoxygenase"/>
</dbReference>
<keyword evidence="5" id="KW-0560">Oxidoreductase</keyword>
<dbReference type="GO" id="GO:0020037">
    <property type="term" value="F:heme binding"/>
    <property type="evidence" value="ECO:0007669"/>
    <property type="project" value="InterPro"/>
</dbReference>
<dbReference type="GO" id="GO:0005506">
    <property type="term" value="F:iron ion binding"/>
    <property type="evidence" value="ECO:0007669"/>
    <property type="project" value="InterPro"/>
</dbReference>
<accession>A0A8H4R7L9</accession>
<evidence type="ECO:0000256" key="2">
    <source>
        <dbReference type="ARBA" id="ARBA00010617"/>
    </source>
</evidence>
<evidence type="ECO:0000256" key="4">
    <source>
        <dbReference type="ARBA" id="ARBA00022723"/>
    </source>
</evidence>
<protein>
    <recommendedName>
        <fullName evidence="10">Cytochrome P450</fullName>
    </recommendedName>
</protein>
<evidence type="ECO:0000256" key="6">
    <source>
        <dbReference type="ARBA" id="ARBA00023004"/>
    </source>
</evidence>
<keyword evidence="6" id="KW-0408">Iron</keyword>
<evidence type="ECO:0008006" key="10">
    <source>
        <dbReference type="Google" id="ProtNLM"/>
    </source>
</evidence>
<gene>
    <name evidence="8" type="ORF">G7Y89_g13264</name>
</gene>
<reference evidence="8 9" key="1">
    <citation type="submission" date="2020-03" db="EMBL/GenBank/DDBJ databases">
        <title>Draft Genome Sequence of Cudoniella acicularis.</title>
        <authorList>
            <person name="Buettner E."/>
            <person name="Kellner H."/>
        </authorList>
    </citation>
    <scope>NUCLEOTIDE SEQUENCE [LARGE SCALE GENOMIC DNA]</scope>
    <source>
        <strain evidence="8 9">DSM 108380</strain>
    </source>
</reference>
<keyword evidence="4" id="KW-0479">Metal-binding</keyword>
<evidence type="ECO:0000313" key="9">
    <source>
        <dbReference type="Proteomes" id="UP000566819"/>
    </source>
</evidence>